<evidence type="ECO:0000313" key="4">
    <source>
        <dbReference type="EMBL" id="KAE9618143.1"/>
    </source>
</evidence>
<reference evidence="5" key="1">
    <citation type="journal article" date="2020" name="Nat. Commun.">
        <title>Genome sequence of the cluster root forming white lupin.</title>
        <authorList>
            <person name="Hufnagel B."/>
            <person name="Marques A."/>
            <person name="Soriano A."/>
            <person name="Marques L."/>
            <person name="Divol F."/>
            <person name="Doumas P."/>
            <person name="Sallet E."/>
            <person name="Mancinotti D."/>
            <person name="Carrere S."/>
            <person name="Marande W."/>
            <person name="Arribat S."/>
            <person name="Keller J."/>
            <person name="Huneau C."/>
            <person name="Blein T."/>
            <person name="Aime D."/>
            <person name="Laguerre M."/>
            <person name="Taylor J."/>
            <person name="Schubert V."/>
            <person name="Nelson M."/>
            <person name="Geu-Flores F."/>
            <person name="Crespi M."/>
            <person name="Gallardo-Guerrero K."/>
            <person name="Delaux P.-M."/>
            <person name="Salse J."/>
            <person name="Berges H."/>
            <person name="Guyot R."/>
            <person name="Gouzy J."/>
            <person name="Peret B."/>
        </authorList>
    </citation>
    <scope>NUCLEOTIDE SEQUENCE [LARGE SCALE GENOMIC DNA]</scope>
    <source>
        <strain evidence="5">cv. Amiga</strain>
    </source>
</reference>
<protein>
    <submittedName>
        <fullName evidence="4">Putative carboxypeptidase D</fullName>
    </submittedName>
</protein>
<accession>A0A6A4QXF5</accession>
<dbReference type="AlphaFoldDB" id="A0A6A4QXF5"/>
<keyword evidence="4" id="KW-0121">Carboxypeptidase</keyword>
<dbReference type="InterPro" id="IPR029058">
    <property type="entry name" value="AB_hydrolase_fold"/>
</dbReference>
<evidence type="ECO:0000256" key="3">
    <source>
        <dbReference type="ARBA" id="ARBA00023180"/>
    </source>
</evidence>
<sequence length="125" mass="13923">MGKATCLAVVIDNDIVHSQEGLKEKDRIDKLPGQPHVNFSQYGGYITADISAGRALYYYFVESHPSKEKLSLLLWLDGGPGCSSLLGAVEELGPFRVNSDGKTLYKNRYSWNHDISSIPFYILLL</sequence>
<evidence type="ECO:0000256" key="1">
    <source>
        <dbReference type="ARBA" id="ARBA00009431"/>
    </source>
</evidence>
<dbReference type="Gene3D" id="3.40.50.1820">
    <property type="entry name" value="alpha/beta hydrolase"/>
    <property type="match status" value="1"/>
</dbReference>
<comment type="similarity">
    <text evidence="1">Belongs to the peptidase S10 family.</text>
</comment>
<evidence type="ECO:0000256" key="2">
    <source>
        <dbReference type="ARBA" id="ARBA00022729"/>
    </source>
</evidence>
<keyword evidence="4" id="KW-0378">Hydrolase</keyword>
<dbReference type="PANTHER" id="PTHR11802:SF132">
    <property type="entry name" value="SERINE CARBOXYPEPTIDASE-LIKE 36-RELATED"/>
    <property type="match status" value="1"/>
</dbReference>
<evidence type="ECO:0000313" key="5">
    <source>
        <dbReference type="Proteomes" id="UP000447434"/>
    </source>
</evidence>
<name>A0A6A4QXF5_LUPAL</name>
<dbReference type="InterPro" id="IPR001563">
    <property type="entry name" value="Peptidase_S10"/>
</dbReference>
<dbReference type="GO" id="GO:0004185">
    <property type="term" value="F:serine-type carboxypeptidase activity"/>
    <property type="evidence" value="ECO:0007669"/>
    <property type="project" value="InterPro"/>
</dbReference>
<dbReference type="Pfam" id="PF00450">
    <property type="entry name" value="Peptidase_S10"/>
    <property type="match status" value="1"/>
</dbReference>
<dbReference type="SUPFAM" id="SSF53474">
    <property type="entry name" value="alpha/beta-Hydrolases"/>
    <property type="match status" value="1"/>
</dbReference>
<dbReference type="PANTHER" id="PTHR11802">
    <property type="entry name" value="SERINE PROTEASE FAMILY S10 SERINE CARBOXYPEPTIDASE"/>
    <property type="match status" value="1"/>
</dbReference>
<dbReference type="GO" id="GO:0006508">
    <property type="term" value="P:proteolysis"/>
    <property type="evidence" value="ECO:0007669"/>
    <property type="project" value="InterPro"/>
</dbReference>
<keyword evidence="5" id="KW-1185">Reference proteome</keyword>
<gene>
    <name evidence="4" type="ORF">Lalb_Chr03g0043041</name>
</gene>
<dbReference type="EMBL" id="WOCE01000003">
    <property type="protein sequence ID" value="KAE9618143.1"/>
    <property type="molecule type" value="Genomic_DNA"/>
</dbReference>
<proteinExistence type="inferred from homology"/>
<keyword evidence="2" id="KW-0732">Signal</keyword>
<dbReference type="OrthoDB" id="443318at2759"/>
<organism evidence="4 5">
    <name type="scientific">Lupinus albus</name>
    <name type="common">White lupine</name>
    <name type="synonym">Lupinus termis</name>
    <dbReference type="NCBI Taxonomy" id="3870"/>
    <lineage>
        <taxon>Eukaryota</taxon>
        <taxon>Viridiplantae</taxon>
        <taxon>Streptophyta</taxon>
        <taxon>Embryophyta</taxon>
        <taxon>Tracheophyta</taxon>
        <taxon>Spermatophyta</taxon>
        <taxon>Magnoliopsida</taxon>
        <taxon>eudicotyledons</taxon>
        <taxon>Gunneridae</taxon>
        <taxon>Pentapetalae</taxon>
        <taxon>rosids</taxon>
        <taxon>fabids</taxon>
        <taxon>Fabales</taxon>
        <taxon>Fabaceae</taxon>
        <taxon>Papilionoideae</taxon>
        <taxon>50 kb inversion clade</taxon>
        <taxon>genistoids sensu lato</taxon>
        <taxon>core genistoids</taxon>
        <taxon>Genisteae</taxon>
        <taxon>Lupinus</taxon>
    </lineage>
</organism>
<keyword evidence="3" id="KW-0325">Glycoprotein</keyword>
<dbReference type="Proteomes" id="UP000447434">
    <property type="component" value="Chromosome 3"/>
</dbReference>
<dbReference type="GO" id="GO:0005773">
    <property type="term" value="C:vacuole"/>
    <property type="evidence" value="ECO:0007669"/>
    <property type="project" value="TreeGrafter"/>
</dbReference>
<keyword evidence="4" id="KW-0645">Protease</keyword>
<comment type="caution">
    <text evidence="4">The sequence shown here is derived from an EMBL/GenBank/DDBJ whole genome shotgun (WGS) entry which is preliminary data.</text>
</comment>